<feature type="domain" description="Chlorhexidine efflux transporter" evidence="1">
    <location>
        <begin position="4"/>
        <end position="65"/>
    </location>
</feature>
<dbReference type="Pfam" id="PF05232">
    <property type="entry name" value="BTP"/>
    <property type="match status" value="2"/>
</dbReference>
<dbReference type="InterPro" id="IPR007896">
    <property type="entry name" value="BTP_bacteria"/>
</dbReference>
<dbReference type="OMA" id="AWNMTFN"/>
<organism evidence="2 3">
    <name type="scientific">Actinobacillus pleuropneumoniae</name>
    <name type="common">Haemophilus pleuropneumoniae</name>
    <dbReference type="NCBI Taxonomy" id="715"/>
    <lineage>
        <taxon>Bacteria</taxon>
        <taxon>Pseudomonadati</taxon>
        <taxon>Pseudomonadota</taxon>
        <taxon>Gammaproteobacteria</taxon>
        <taxon>Pasteurellales</taxon>
        <taxon>Pasteurellaceae</taxon>
        <taxon>Actinobacillus</taxon>
    </lineage>
</organism>
<dbReference type="OrthoDB" id="1631120at2"/>
<dbReference type="EMBL" id="LR134515">
    <property type="protein sequence ID" value="VEJ17473.1"/>
    <property type="molecule type" value="Genomic_DNA"/>
</dbReference>
<dbReference type="RefSeq" id="WP_005598619.1">
    <property type="nucleotide sequence ID" value="NZ_CBDBSU010000042.1"/>
</dbReference>
<keyword evidence="2" id="KW-0812">Transmembrane</keyword>
<proteinExistence type="predicted"/>
<evidence type="ECO:0000313" key="3">
    <source>
        <dbReference type="Proteomes" id="UP000275510"/>
    </source>
</evidence>
<feature type="domain" description="Chlorhexidine efflux transporter" evidence="1">
    <location>
        <begin position="71"/>
        <end position="133"/>
    </location>
</feature>
<protein>
    <submittedName>
        <fullName evidence="2">Transmembrane pair domain-containing protein</fullName>
    </submittedName>
</protein>
<dbReference type="InterPro" id="IPR058208">
    <property type="entry name" value="PACE"/>
</dbReference>
<evidence type="ECO:0000259" key="1">
    <source>
        <dbReference type="Pfam" id="PF05232"/>
    </source>
</evidence>
<dbReference type="Proteomes" id="UP000275510">
    <property type="component" value="Chromosome"/>
</dbReference>
<keyword evidence="2" id="KW-0472">Membrane</keyword>
<dbReference type="NCBIfam" id="NF033664">
    <property type="entry name" value="PACE_transport"/>
    <property type="match status" value="1"/>
</dbReference>
<sequence>MPMSRLERLLHALLFETFAILFTLIGMSLLTSHQTGLLTGTIVSISLVAVFWNMLFNAIFDRFFTAPRETRSTALRIFHTLAFEGGLLIFTIPLVAYMLNVNWWTAFVTDIGMTLFVVVYTFFFNLLYDHVRAWLIARKTA</sequence>
<dbReference type="AlphaFoldDB" id="A0A223MCH6"/>
<gene>
    <name evidence="2" type="ORF">NCTC10976_01604</name>
</gene>
<dbReference type="GeneID" id="48599723"/>
<evidence type="ECO:0000313" key="2">
    <source>
        <dbReference type="EMBL" id="VEJ17473.1"/>
    </source>
</evidence>
<reference evidence="2 3" key="1">
    <citation type="submission" date="2018-12" db="EMBL/GenBank/DDBJ databases">
        <authorList>
            <consortium name="Pathogen Informatics"/>
        </authorList>
    </citation>
    <scope>NUCLEOTIDE SEQUENCE [LARGE SCALE GENOMIC DNA]</scope>
    <source>
        <strain evidence="2 3">NCTC10976</strain>
    </source>
</reference>
<name>A0A223MCH6_ACTPL</name>
<accession>A0A223MCH6</accession>